<dbReference type="SUPFAM" id="SSF48452">
    <property type="entry name" value="TPR-like"/>
    <property type="match status" value="2"/>
</dbReference>
<evidence type="ECO:0000313" key="3">
    <source>
        <dbReference type="Proteomes" id="UP001611075"/>
    </source>
</evidence>
<comment type="caution">
    <text evidence="2">The sequence shown here is derived from an EMBL/GenBank/DDBJ whole genome shotgun (WGS) entry which is preliminary data.</text>
</comment>
<dbReference type="InterPro" id="IPR027417">
    <property type="entry name" value="P-loop_NTPase"/>
</dbReference>
<gene>
    <name evidence="2" type="ORF">ACH4OY_04760</name>
</gene>
<organism evidence="2 3">
    <name type="scientific">Micromonospora rubida</name>
    <dbReference type="NCBI Taxonomy" id="2697657"/>
    <lineage>
        <taxon>Bacteria</taxon>
        <taxon>Bacillati</taxon>
        <taxon>Actinomycetota</taxon>
        <taxon>Actinomycetes</taxon>
        <taxon>Micromonosporales</taxon>
        <taxon>Micromonosporaceae</taxon>
        <taxon>Micromonospora</taxon>
    </lineage>
</organism>
<keyword evidence="1" id="KW-1133">Transmembrane helix</keyword>
<dbReference type="SUPFAM" id="SSF52540">
    <property type="entry name" value="P-loop containing nucleoside triphosphate hydrolases"/>
    <property type="match status" value="1"/>
</dbReference>
<evidence type="ECO:0000256" key="1">
    <source>
        <dbReference type="SAM" id="Phobius"/>
    </source>
</evidence>
<evidence type="ECO:0000313" key="2">
    <source>
        <dbReference type="EMBL" id="MFI0792002.1"/>
    </source>
</evidence>
<dbReference type="EMBL" id="JBIRPU010000002">
    <property type="protein sequence ID" value="MFI0792002.1"/>
    <property type="molecule type" value="Genomic_DNA"/>
</dbReference>
<name>A0ABW7SE98_9ACTN</name>
<protein>
    <submittedName>
        <fullName evidence="2">Tetratricopeptide repeat protein</fullName>
    </submittedName>
</protein>
<keyword evidence="1" id="KW-0472">Membrane</keyword>
<accession>A0ABW7SE98</accession>
<keyword evidence="1" id="KW-0812">Transmembrane</keyword>
<feature type="transmembrane region" description="Helical" evidence="1">
    <location>
        <begin position="41"/>
        <end position="60"/>
    </location>
</feature>
<feature type="transmembrane region" description="Helical" evidence="1">
    <location>
        <begin position="15"/>
        <end position="34"/>
    </location>
</feature>
<sequence length="777" mass="82342">MRGVLWDGVRWVRRYWWVALAPAVVVAASVWALVTDDKVRWTVVAGATAAVVGAFAPSVLERVRAAWERGEQRDQVVAGALVAELPESVVSLLRPQAAVVGFVGRGWLLAELDRWCADPAASVVRLLVGAGGVGKTRLAGHFAGRLTGWTCWPVAPDRETAVVGLLEAGERPGRLLLTVDYAEARDPQVLAHLLCVAQGAGGVRVLLLARSAGLWWSSLSAAYPSQAHLVDALTAPLNVVEVPARIEDHTPQEIVAEAVVAFADELGRRPVDDVPLGPVGSDVPVLRLHAQALLAVLGGPRGDDRYDVLAEVLGHEARYWRHRARCDGLPGAGKPAAGAVLRRLVAVATLLGADGREQATDLVRRVPGLGGALPEVVDGYVDWLYGLYPGAGTGGGLGTLQPDLLAEDLAVAVLRESTPAERSRMLHGLAPGQAMQALTVLSRARTHQPDATEMIDVALTADLPVMTEAVLQVGLQFPGILAPRATALLATAELDPDWAQRTARRVPYPSIEFGPIALALTTHALHTTAGTTEPNDRAFLLNNHAVRLAEAGRRNEALAASQDAVDLYRELAAGNRAAHLPHLAMSVNNHAVRLAEAGRRNEALAASQDAVDLYRELAAGNRAAHLPHLAMSVNNHAVRLAEAGRRNEALAASQEAVDLRRELVAGNRDAYLPDLATSVNNHALGLAAVGRPGEALVVSQEAVDLHRELVAGNRDAYLPDLAGSVNNLANRLAAVGRPGEALVVSQEAVDLRRELVAGNRDAYLPDLATSVNNHAHV</sequence>
<keyword evidence="3" id="KW-1185">Reference proteome</keyword>
<dbReference type="InterPro" id="IPR011990">
    <property type="entry name" value="TPR-like_helical_dom_sf"/>
</dbReference>
<dbReference type="Gene3D" id="1.25.40.10">
    <property type="entry name" value="Tetratricopeptide repeat domain"/>
    <property type="match status" value="2"/>
</dbReference>
<feature type="non-terminal residue" evidence="2">
    <location>
        <position position="777"/>
    </location>
</feature>
<reference evidence="2 3" key="1">
    <citation type="submission" date="2024-10" db="EMBL/GenBank/DDBJ databases">
        <title>The Natural Products Discovery Center: Release of the First 8490 Sequenced Strains for Exploring Actinobacteria Biosynthetic Diversity.</title>
        <authorList>
            <person name="Kalkreuter E."/>
            <person name="Kautsar S.A."/>
            <person name="Yang D."/>
            <person name="Bader C.D."/>
            <person name="Teijaro C.N."/>
            <person name="Fluegel L."/>
            <person name="Davis C.M."/>
            <person name="Simpson J.R."/>
            <person name="Lauterbach L."/>
            <person name="Steele A.D."/>
            <person name="Gui C."/>
            <person name="Meng S."/>
            <person name="Li G."/>
            <person name="Viehrig K."/>
            <person name="Ye F."/>
            <person name="Su P."/>
            <person name="Kiefer A.F."/>
            <person name="Nichols A."/>
            <person name="Cepeda A.J."/>
            <person name="Yan W."/>
            <person name="Fan B."/>
            <person name="Jiang Y."/>
            <person name="Adhikari A."/>
            <person name="Zheng C.-J."/>
            <person name="Schuster L."/>
            <person name="Cowan T.M."/>
            <person name="Smanski M.J."/>
            <person name="Chevrette M.G."/>
            <person name="De Carvalho L.P.S."/>
            <person name="Shen B."/>
        </authorList>
    </citation>
    <scope>NUCLEOTIDE SEQUENCE [LARGE SCALE GENOMIC DNA]</scope>
    <source>
        <strain evidence="2 3">NPDC021253</strain>
    </source>
</reference>
<dbReference type="PANTHER" id="PTHR19959:SF119">
    <property type="entry name" value="FUNGAL LIPASE-LIKE DOMAIN-CONTAINING PROTEIN"/>
    <property type="match status" value="1"/>
</dbReference>
<dbReference type="Proteomes" id="UP001611075">
    <property type="component" value="Unassembled WGS sequence"/>
</dbReference>
<dbReference type="RefSeq" id="WP_396676648.1">
    <property type="nucleotide sequence ID" value="NZ_JBIRPU010000002.1"/>
</dbReference>
<proteinExistence type="predicted"/>
<dbReference type="Pfam" id="PF13374">
    <property type="entry name" value="TPR_10"/>
    <property type="match status" value="2"/>
</dbReference>
<dbReference type="PANTHER" id="PTHR19959">
    <property type="entry name" value="KINESIN LIGHT CHAIN"/>
    <property type="match status" value="1"/>
</dbReference>